<evidence type="ECO:0008006" key="4">
    <source>
        <dbReference type="Google" id="ProtNLM"/>
    </source>
</evidence>
<name>A0ABN9VGK8_9DINO</name>
<keyword evidence="3" id="KW-1185">Reference proteome</keyword>
<reference evidence="2" key="1">
    <citation type="submission" date="2023-10" db="EMBL/GenBank/DDBJ databases">
        <authorList>
            <person name="Chen Y."/>
            <person name="Shah S."/>
            <person name="Dougan E. K."/>
            <person name="Thang M."/>
            <person name="Chan C."/>
        </authorList>
    </citation>
    <scope>NUCLEOTIDE SEQUENCE [LARGE SCALE GENOMIC DNA]</scope>
</reference>
<accession>A0ABN9VGK8</accession>
<gene>
    <name evidence="2" type="ORF">PCOR1329_LOCUS57838</name>
</gene>
<sequence length="389" mass="41710">CPVLPPEEPGGFAKLGARNFWRELDGMTAAMKASWLAGLGSWLERALGRHAVQPCVRCTPPFVERLTLDVGQVLRFLEFCMLLSVRHDPQIPRNVRAGSSPLRSARAALPQALLSKLGQSVAILLFASLTNFGKDVGDDLGIRLTGLVGMAFAIASLVIFTRYQEHSVVTGAGDPSSPGASLHWVAAPAAAQELAADPPARRGESQPTAKVVDVVATNAEALPSGRSHGSVTMSCPLSRARRVLSSIQERLLALHQRLLPLLWKPADFTVAWTVSHTVDACCEQRRWETRKEGKRKRDKGVQRAHVAQQRRKAGGGRRVGRRRGGRLRRLRSSRCPRTMPGAPRRRTPASSATRRSPSRISSSAAAAPAAAASAAASRACRGGSGHPAA</sequence>
<evidence type="ECO:0000313" key="2">
    <source>
        <dbReference type="EMBL" id="CAK0872339.1"/>
    </source>
</evidence>
<comment type="caution">
    <text evidence="2">The sequence shown here is derived from an EMBL/GenBank/DDBJ whole genome shotgun (WGS) entry which is preliminary data.</text>
</comment>
<feature type="non-terminal residue" evidence="2">
    <location>
        <position position="1"/>
    </location>
</feature>
<evidence type="ECO:0000256" key="1">
    <source>
        <dbReference type="SAM" id="MobiDB-lite"/>
    </source>
</evidence>
<dbReference type="EMBL" id="CAUYUJ010017161">
    <property type="protein sequence ID" value="CAK0872339.1"/>
    <property type="molecule type" value="Genomic_DNA"/>
</dbReference>
<protein>
    <recommendedName>
        <fullName evidence="4">Solute carrier family 40 protein</fullName>
    </recommendedName>
</protein>
<feature type="compositionally biased region" description="Low complexity" evidence="1">
    <location>
        <begin position="348"/>
        <end position="379"/>
    </location>
</feature>
<feature type="region of interest" description="Disordered" evidence="1">
    <location>
        <begin position="288"/>
        <end position="389"/>
    </location>
</feature>
<evidence type="ECO:0000313" key="3">
    <source>
        <dbReference type="Proteomes" id="UP001189429"/>
    </source>
</evidence>
<dbReference type="Proteomes" id="UP001189429">
    <property type="component" value="Unassembled WGS sequence"/>
</dbReference>
<organism evidence="2 3">
    <name type="scientific">Prorocentrum cordatum</name>
    <dbReference type="NCBI Taxonomy" id="2364126"/>
    <lineage>
        <taxon>Eukaryota</taxon>
        <taxon>Sar</taxon>
        <taxon>Alveolata</taxon>
        <taxon>Dinophyceae</taxon>
        <taxon>Prorocentrales</taxon>
        <taxon>Prorocentraceae</taxon>
        <taxon>Prorocentrum</taxon>
    </lineage>
</organism>
<proteinExistence type="predicted"/>
<feature type="non-terminal residue" evidence="2">
    <location>
        <position position="389"/>
    </location>
</feature>
<feature type="compositionally biased region" description="Basic residues" evidence="1">
    <location>
        <begin position="308"/>
        <end position="334"/>
    </location>
</feature>